<organism evidence="4 5">
    <name type="scientific">Neisseria lactamica (strain 020-06)</name>
    <dbReference type="NCBI Taxonomy" id="489653"/>
    <lineage>
        <taxon>Bacteria</taxon>
        <taxon>Pseudomonadati</taxon>
        <taxon>Pseudomonadota</taxon>
        <taxon>Betaproteobacteria</taxon>
        <taxon>Neisseriales</taxon>
        <taxon>Neisseriaceae</taxon>
        <taxon>Neisseria</taxon>
    </lineage>
</organism>
<dbReference type="InterPro" id="IPR036709">
    <property type="entry name" value="Autotransporte_beta_dom_sf"/>
</dbReference>
<dbReference type="InterPro" id="IPR005546">
    <property type="entry name" value="Autotransporte_beta"/>
</dbReference>
<feature type="coiled-coil region" evidence="1">
    <location>
        <begin position="435"/>
        <end position="509"/>
    </location>
</feature>
<feature type="chain" id="PRO_5003194412" evidence="2">
    <location>
        <begin position="36"/>
        <end position="997"/>
    </location>
</feature>
<dbReference type="GO" id="GO:0019867">
    <property type="term" value="C:outer membrane"/>
    <property type="evidence" value="ECO:0007669"/>
    <property type="project" value="InterPro"/>
</dbReference>
<dbReference type="KEGG" id="nla:NLA_6650"/>
<keyword evidence="1" id="KW-0175">Coiled coil</keyword>
<reference evidence="4 5" key="1">
    <citation type="journal article" date="2010" name="BMC Genomics">
        <title>Independent evolution of the core and accessory gene sets in the genus Neisseria: insights gained from the genome of Neisseria lactamica isolate 020-06.</title>
        <authorList>
            <person name="Bennett J.S."/>
            <person name="Bentley S.D."/>
            <person name="Vernikos G.S."/>
            <person name="Quail M.A."/>
            <person name="Cherevach I."/>
            <person name="White B."/>
            <person name="Parkhill J."/>
            <person name="Maiden M.C."/>
        </authorList>
    </citation>
    <scope>NUCLEOTIDE SEQUENCE [LARGE SCALE GENOMIC DNA]</scope>
    <source>
        <strain evidence="4 5">020-06</strain>
    </source>
</reference>
<dbReference type="AlphaFoldDB" id="E4ZC24"/>
<evidence type="ECO:0000259" key="3">
    <source>
        <dbReference type="PROSITE" id="PS51208"/>
    </source>
</evidence>
<protein>
    <submittedName>
        <fullName evidence="4">Hypothetical membrane protein</fullName>
    </submittedName>
</protein>
<dbReference type="SUPFAM" id="SSF103515">
    <property type="entry name" value="Autotransporter"/>
    <property type="match status" value="1"/>
</dbReference>
<proteinExistence type="predicted"/>
<dbReference type="SUPFAM" id="SSF51126">
    <property type="entry name" value="Pectin lyase-like"/>
    <property type="match status" value="1"/>
</dbReference>
<feature type="domain" description="Autotransporter" evidence="3">
    <location>
        <begin position="721"/>
        <end position="997"/>
    </location>
</feature>
<dbReference type="eggNOG" id="COG3468">
    <property type="taxonomic scope" value="Bacteria"/>
</dbReference>
<keyword evidence="2" id="KW-0732">Signal</keyword>
<dbReference type="NCBIfam" id="TIGR01414">
    <property type="entry name" value="autotrans_barl"/>
    <property type="match status" value="1"/>
</dbReference>
<dbReference type="EMBL" id="FN995097">
    <property type="protein sequence ID" value="CBN86902.1"/>
    <property type="molecule type" value="Genomic_DNA"/>
</dbReference>
<dbReference type="InterPro" id="IPR004899">
    <property type="entry name" value="Pertactin_central"/>
</dbReference>
<sequence>MIKITYSKNGKLMKQKKTVQCILLGFAAASMHAQGADVNKGTIVKEDKYTLVLAQGGQENNYTYDGETEVKPLNSLIIAANGGTNNITIKGKLADGSADASPTIDNKSIERNINTNGYSYTLHETYRPGYHRGGAVMLADQSYEGKNNITFENVTIAAHNAPYGILSYDRINTQKSESLAPATLTFKGRNTINADADPNANPGVEGITLLNNGEKVGEYRLVSEEGSTLNINIKSGKDRGQGITANHYGNSGINLNNASPSITTMEFKGDVNIKIDRNGQEEAEANGFGFYSSRRLGNKKQIPEGSKMEAIFRGNVDIVATPVYDEQGRPKSIGSAFAIDGKNSKVEVIGGEDKVVKIKGDIFAYNGGSVSVNLANKDSYFEGEAHIGKRSFAKGKDMFALTVDADGYELAPDTNSIEKKKKELNAKQKVLPSRKKTLDNVNKKLDEENKELAELNKELAESGENEKRKELEKKVKSLEYKIQSKKRQIERLKEDIERVAVLEEEIKRSEEFFDENGWIKDSVIDDKTKNTVNLKMSNGARWTVTNDSMLKELDLSEGAQVEFSDSNKFVKVSVSKLKGDGGVFKMYGDIVKGESDKLITRKGSEGTHIIEYTDDAKAKTTGREFLKLVENKGNQEDNKASYKLNVRCTEQGGWCFTLGESGASKNVNISADGKRDFYLYPATLTPGASSSVLFGEALYQLNAVSDETLVQRMGEIHADGTPQEDNNVWIKRVGGKFSGSRSDYRVGGYGNRYWGFAGGFNRTGFGDKWIHYKGLMLRHLQSSYTPEDYAGSGKIYGRTAGVYSTWLNRESRAYYDLVANIARYKGSYGLTNYAGKRVESDEARLNAYMLSAEAGRRMEKQDGGKTYWWQPEAQLSYWFTRGYGFSLSNGLSAETDNFRSLMGRFGFRAGVDGLDGGRLNIYGKLMYKREFIGTIRHRFNGSAVEEFKHRGGWLEYGLGVVRRNAENGRQLYFEAQRSSMHTMRQNWQVNMGVRSMF</sequence>
<evidence type="ECO:0000313" key="4">
    <source>
        <dbReference type="EMBL" id="CBN86902.1"/>
    </source>
</evidence>
<dbReference type="Gene3D" id="2.40.128.130">
    <property type="entry name" value="Autotransporter beta-domain"/>
    <property type="match status" value="1"/>
</dbReference>
<dbReference type="Proteomes" id="UP000008723">
    <property type="component" value="Chromosome"/>
</dbReference>
<dbReference type="SMART" id="SM00869">
    <property type="entry name" value="Autotransporter"/>
    <property type="match status" value="1"/>
</dbReference>
<dbReference type="PROSITE" id="PS51208">
    <property type="entry name" value="AUTOTRANSPORTER"/>
    <property type="match status" value="1"/>
</dbReference>
<accession>E4ZC24</accession>
<dbReference type="Pfam" id="PF03212">
    <property type="entry name" value="Pertactin"/>
    <property type="match status" value="1"/>
</dbReference>
<dbReference type="InterPro" id="IPR012332">
    <property type="entry name" value="Autotransporter_pectin_lyase_C"/>
</dbReference>
<dbReference type="InterPro" id="IPR011050">
    <property type="entry name" value="Pectin_lyase_fold/virulence"/>
</dbReference>
<gene>
    <name evidence="4" type="ordered locus">NLA_6650</name>
</gene>
<evidence type="ECO:0000256" key="1">
    <source>
        <dbReference type="SAM" id="Coils"/>
    </source>
</evidence>
<dbReference type="InterPro" id="IPR006315">
    <property type="entry name" value="OM_autotransptr_brl_dom"/>
</dbReference>
<dbReference type="HOGENOM" id="CLU_313937_0_0_4"/>
<dbReference type="Gene3D" id="2.160.20.20">
    <property type="match status" value="1"/>
</dbReference>
<name>E4ZC24_NEIL0</name>
<feature type="signal peptide" evidence="2">
    <location>
        <begin position="1"/>
        <end position="35"/>
    </location>
</feature>
<evidence type="ECO:0000313" key="5">
    <source>
        <dbReference type="Proteomes" id="UP000008723"/>
    </source>
</evidence>
<evidence type="ECO:0000256" key="2">
    <source>
        <dbReference type="SAM" id="SignalP"/>
    </source>
</evidence>